<dbReference type="AlphaFoldDB" id="A0A6J4S3N6"/>
<evidence type="ECO:0000256" key="6">
    <source>
        <dbReference type="ARBA" id="ARBA00022842"/>
    </source>
</evidence>
<keyword evidence="6" id="KW-0460">Magnesium</keyword>
<dbReference type="GO" id="GO:0000287">
    <property type="term" value="F:magnesium ion binding"/>
    <property type="evidence" value="ECO:0007669"/>
    <property type="project" value="InterPro"/>
</dbReference>
<proteinExistence type="inferred from homology"/>
<sequence>MKRLRVLMTRQEIVPERLAGATVVVLDVFMATTTLLAILENGARDVYPAEGLEEADGIRRELGRGNVLRGGEQDAARIDGYDHGPFPEEYAPEVVRDRDVIFVTTNGTRAIADAFPAERVLLGCLRNAPAVARELEASGTDSVYLVCAGSAGRFTLEDFLGAATILSHMDAQDWRLNDAAWLALDFNQRHEGNTHGVLRESRAGRWFTENDRMDAFHFVADVGASDLAPEVVDGKAVIRP</sequence>
<accession>A0A6J4S3N6</accession>
<dbReference type="Pfam" id="PF04029">
    <property type="entry name" value="2-ph_phosp"/>
    <property type="match status" value="1"/>
</dbReference>
<protein>
    <recommendedName>
        <fullName evidence="4">Probable 2-phosphosulfolactate phosphatase</fullName>
        <ecNumber evidence="3">3.1.3.71</ecNumber>
    </recommendedName>
</protein>
<keyword evidence="5 8" id="KW-0378">Hydrolase</keyword>
<dbReference type="PANTHER" id="PTHR37311">
    <property type="entry name" value="2-PHOSPHOSULFOLACTATE PHOSPHATASE-RELATED"/>
    <property type="match status" value="1"/>
</dbReference>
<evidence type="ECO:0000313" key="8">
    <source>
        <dbReference type="EMBL" id="CAA9488972.1"/>
    </source>
</evidence>
<dbReference type="InterPro" id="IPR005238">
    <property type="entry name" value="ComB-like"/>
</dbReference>
<dbReference type="GO" id="GO:0050545">
    <property type="term" value="F:sulfopyruvate decarboxylase activity"/>
    <property type="evidence" value="ECO:0007669"/>
    <property type="project" value="TreeGrafter"/>
</dbReference>
<reference evidence="8" key="1">
    <citation type="submission" date="2020-02" db="EMBL/GenBank/DDBJ databases">
        <authorList>
            <person name="Meier V. D."/>
        </authorList>
    </citation>
    <scope>NUCLEOTIDE SEQUENCE</scope>
    <source>
        <strain evidence="8">AVDCRST_MAG05</strain>
    </source>
</reference>
<evidence type="ECO:0000256" key="7">
    <source>
        <dbReference type="ARBA" id="ARBA00033711"/>
    </source>
</evidence>
<dbReference type="InterPro" id="IPR036702">
    <property type="entry name" value="ComB-like_sf"/>
</dbReference>
<dbReference type="PANTHER" id="PTHR37311:SF1">
    <property type="entry name" value="2-PHOSPHOSULFOLACTATE PHOSPHATASE-RELATED"/>
    <property type="match status" value="1"/>
</dbReference>
<name>A0A6J4S3N6_9ACTN</name>
<dbReference type="SUPFAM" id="SSF142823">
    <property type="entry name" value="ComB-like"/>
    <property type="match status" value="1"/>
</dbReference>
<comment type="similarity">
    <text evidence="2">Belongs to the ComB family.</text>
</comment>
<dbReference type="EC" id="3.1.3.71" evidence="3"/>
<dbReference type="Gene3D" id="3.90.1560.10">
    <property type="entry name" value="ComB-like"/>
    <property type="match status" value="1"/>
</dbReference>
<evidence type="ECO:0000256" key="1">
    <source>
        <dbReference type="ARBA" id="ARBA00001946"/>
    </source>
</evidence>
<evidence type="ECO:0000256" key="5">
    <source>
        <dbReference type="ARBA" id="ARBA00022801"/>
    </source>
</evidence>
<evidence type="ECO:0000256" key="4">
    <source>
        <dbReference type="ARBA" id="ARBA00021948"/>
    </source>
</evidence>
<organism evidence="8">
    <name type="scientific">uncultured Rubrobacteraceae bacterium</name>
    <dbReference type="NCBI Taxonomy" id="349277"/>
    <lineage>
        <taxon>Bacteria</taxon>
        <taxon>Bacillati</taxon>
        <taxon>Actinomycetota</taxon>
        <taxon>Rubrobacteria</taxon>
        <taxon>Rubrobacterales</taxon>
        <taxon>Rubrobacteraceae</taxon>
        <taxon>environmental samples</taxon>
    </lineage>
</organism>
<dbReference type="GO" id="GO:0050532">
    <property type="term" value="F:2-phosphosulfolactate phosphatase activity"/>
    <property type="evidence" value="ECO:0007669"/>
    <property type="project" value="UniProtKB-EC"/>
</dbReference>
<comment type="cofactor">
    <cofactor evidence="1">
        <name>Mg(2+)</name>
        <dbReference type="ChEBI" id="CHEBI:18420"/>
    </cofactor>
</comment>
<comment type="catalytic activity">
    <reaction evidence="7">
        <text>(2R)-O-phospho-3-sulfolactate + H2O = (2R)-3-sulfolactate + phosphate</text>
        <dbReference type="Rhea" id="RHEA:23416"/>
        <dbReference type="ChEBI" id="CHEBI:15377"/>
        <dbReference type="ChEBI" id="CHEBI:15597"/>
        <dbReference type="ChEBI" id="CHEBI:43474"/>
        <dbReference type="ChEBI" id="CHEBI:58738"/>
        <dbReference type="EC" id="3.1.3.71"/>
    </reaction>
</comment>
<evidence type="ECO:0000256" key="2">
    <source>
        <dbReference type="ARBA" id="ARBA00009997"/>
    </source>
</evidence>
<dbReference type="EMBL" id="CADCVM010000192">
    <property type="protein sequence ID" value="CAA9488972.1"/>
    <property type="molecule type" value="Genomic_DNA"/>
</dbReference>
<gene>
    <name evidence="8" type="ORF">AVDCRST_MAG05-1759</name>
</gene>
<evidence type="ECO:0000256" key="3">
    <source>
        <dbReference type="ARBA" id="ARBA00012953"/>
    </source>
</evidence>